<evidence type="ECO:0000313" key="3">
    <source>
        <dbReference type="EMBL" id="MFC6884783.1"/>
    </source>
</evidence>
<dbReference type="EMBL" id="JBHSXS010000030">
    <property type="protein sequence ID" value="MFC6884783.1"/>
    <property type="molecule type" value="Genomic_DNA"/>
</dbReference>
<keyword evidence="2" id="KW-0472">Membrane</keyword>
<feature type="region of interest" description="Disordered" evidence="1">
    <location>
        <begin position="227"/>
        <end position="253"/>
    </location>
</feature>
<organism evidence="3 4">
    <name type="scientific">Actinomadura yumaensis</name>
    <dbReference type="NCBI Taxonomy" id="111807"/>
    <lineage>
        <taxon>Bacteria</taxon>
        <taxon>Bacillati</taxon>
        <taxon>Actinomycetota</taxon>
        <taxon>Actinomycetes</taxon>
        <taxon>Streptosporangiales</taxon>
        <taxon>Thermomonosporaceae</taxon>
        <taxon>Actinomadura</taxon>
    </lineage>
</organism>
<dbReference type="Proteomes" id="UP001596380">
    <property type="component" value="Unassembled WGS sequence"/>
</dbReference>
<dbReference type="RefSeq" id="WP_160821110.1">
    <property type="nucleotide sequence ID" value="NZ_JBHSXE010000001.1"/>
</dbReference>
<sequence>MTTPPQAQQQQRVGPVMLAVLGAVCCSIIGTLVTTHYGASPEIRLVGAAAGAAIGPLISTAGRFHSLRVGVGVFVTLAALAITYGGFTIVDAATGGSQTFPVPDGGGGGNGGGGGSGGGSGGGGPSGSGPGIAVSPTSLDLTCAGRGCVCNVEVSSTGGAPLRIGAIELIGPAAPGISLVDSGCEGRTLTTSGEPCRIALWLVNGQGSARLVIHQNLPGPPTYVRVNGPNPIAPPPTTDPPTSGPTTEPPAIP</sequence>
<evidence type="ECO:0000313" key="4">
    <source>
        <dbReference type="Proteomes" id="UP001596380"/>
    </source>
</evidence>
<accession>A0ABW2CVY2</accession>
<evidence type="ECO:0000256" key="1">
    <source>
        <dbReference type="SAM" id="MobiDB-lite"/>
    </source>
</evidence>
<gene>
    <name evidence="3" type="ORF">ACFQKB_33840</name>
</gene>
<reference evidence="4" key="1">
    <citation type="journal article" date="2019" name="Int. J. Syst. Evol. Microbiol.">
        <title>The Global Catalogue of Microorganisms (GCM) 10K type strain sequencing project: providing services to taxonomists for standard genome sequencing and annotation.</title>
        <authorList>
            <consortium name="The Broad Institute Genomics Platform"/>
            <consortium name="The Broad Institute Genome Sequencing Center for Infectious Disease"/>
            <person name="Wu L."/>
            <person name="Ma J."/>
        </authorList>
    </citation>
    <scope>NUCLEOTIDE SEQUENCE [LARGE SCALE GENOMIC DNA]</scope>
    <source>
        <strain evidence="4">JCM 3369</strain>
    </source>
</reference>
<evidence type="ECO:0008006" key="5">
    <source>
        <dbReference type="Google" id="ProtNLM"/>
    </source>
</evidence>
<evidence type="ECO:0000256" key="2">
    <source>
        <dbReference type="SAM" id="Phobius"/>
    </source>
</evidence>
<feature type="compositionally biased region" description="Pro residues" evidence="1">
    <location>
        <begin position="231"/>
        <end position="253"/>
    </location>
</feature>
<protein>
    <recommendedName>
        <fullName evidence="5">DUF4190 domain-containing protein</fullName>
    </recommendedName>
</protein>
<keyword evidence="4" id="KW-1185">Reference proteome</keyword>
<feature type="transmembrane region" description="Helical" evidence="2">
    <location>
        <begin position="43"/>
        <end position="62"/>
    </location>
</feature>
<feature type="transmembrane region" description="Helical" evidence="2">
    <location>
        <begin position="16"/>
        <end position="37"/>
    </location>
</feature>
<keyword evidence="2" id="KW-0812">Transmembrane</keyword>
<proteinExistence type="predicted"/>
<comment type="caution">
    <text evidence="3">The sequence shown here is derived from an EMBL/GenBank/DDBJ whole genome shotgun (WGS) entry which is preliminary data.</text>
</comment>
<feature type="compositionally biased region" description="Gly residues" evidence="1">
    <location>
        <begin position="104"/>
        <end position="130"/>
    </location>
</feature>
<feature type="transmembrane region" description="Helical" evidence="2">
    <location>
        <begin position="69"/>
        <end position="90"/>
    </location>
</feature>
<name>A0ABW2CVY2_9ACTN</name>
<feature type="region of interest" description="Disordered" evidence="1">
    <location>
        <begin position="100"/>
        <end position="131"/>
    </location>
</feature>
<keyword evidence="2" id="KW-1133">Transmembrane helix</keyword>